<accession>A0A1H3RGQ7</accession>
<dbReference type="CDD" id="cd00473">
    <property type="entry name" value="bS6"/>
    <property type="match status" value="1"/>
</dbReference>
<comment type="function">
    <text evidence="2 4">Binds together with bS18 to 16S ribosomal RNA.</text>
</comment>
<dbReference type="GO" id="GO:0070181">
    <property type="term" value="F:small ribosomal subunit rRNA binding"/>
    <property type="evidence" value="ECO:0007669"/>
    <property type="project" value="TreeGrafter"/>
</dbReference>
<dbReference type="SUPFAM" id="SSF54995">
    <property type="entry name" value="Ribosomal protein S6"/>
    <property type="match status" value="1"/>
</dbReference>
<dbReference type="GO" id="GO:0005840">
    <property type="term" value="C:ribosome"/>
    <property type="evidence" value="ECO:0007669"/>
    <property type="project" value="UniProtKB-KW"/>
</dbReference>
<dbReference type="STRING" id="415015.SAMN05660462_02375"/>
<dbReference type="HAMAP" id="MF_00360">
    <property type="entry name" value="Ribosomal_bS6"/>
    <property type="match status" value="1"/>
</dbReference>
<dbReference type="Proteomes" id="UP000198625">
    <property type="component" value="Unassembled WGS sequence"/>
</dbReference>
<evidence type="ECO:0000256" key="1">
    <source>
        <dbReference type="ARBA" id="ARBA00009512"/>
    </source>
</evidence>
<dbReference type="OrthoDB" id="9812702at2"/>
<dbReference type="GO" id="GO:0006412">
    <property type="term" value="P:translation"/>
    <property type="evidence" value="ECO:0007669"/>
    <property type="project" value="UniProtKB-UniRule"/>
</dbReference>
<evidence type="ECO:0000313" key="5">
    <source>
        <dbReference type="EMBL" id="SDZ24846.1"/>
    </source>
</evidence>
<dbReference type="InterPro" id="IPR035980">
    <property type="entry name" value="Ribosomal_bS6_sf"/>
</dbReference>
<organism evidence="5 6">
    <name type="scientific">Proteiniborus ethanoligenes</name>
    <dbReference type="NCBI Taxonomy" id="415015"/>
    <lineage>
        <taxon>Bacteria</taxon>
        <taxon>Bacillati</taxon>
        <taxon>Bacillota</taxon>
        <taxon>Clostridia</taxon>
        <taxon>Eubacteriales</taxon>
        <taxon>Proteiniborus</taxon>
    </lineage>
</organism>
<dbReference type="InterPro" id="IPR020814">
    <property type="entry name" value="Ribosomal_S6_plastid/chlpt"/>
</dbReference>
<reference evidence="5 6" key="1">
    <citation type="submission" date="2016-10" db="EMBL/GenBank/DDBJ databases">
        <authorList>
            <person name="de Groot N.N."/>
        </authorList>
    </citation>
    <scope>NUCLEOTIDE SEQUENCE [LARGE SCALE GENOMIC DNA]</scope>
    <source>
        <strain evidence="5 6">DSM 21650</strain>
    </source>
</reference>
<dbReference type="GO" id="GO:1990904">
    <property type="term" value="C:ribonucleoprotein complex"/>
    <property type="evidence" value="ECO:0007669"/>
    <property type="project" value="UniProtKB-KW"/>
</dbReference>
<protein>
    <recommendedName>
        <fullName evidence="3 4">Small ribosomal subunit protein bS6</fullName>
    </recommendedName>
</protein>
<proteinExistence type="inferred from homology"/>
<dbReference type="InterPro" id="IPR014717">
    <property type="entry name" value="Transl_elong_EF1B/ribsomal_bS6"/>
</dbReference>
<dbReference type="AlphaFoldDB" id="A0A1H3RGQ7"/>
<keyword evidence="4" id="KW-0699">rRNA-binding</keyword>
<evidence type="ECO:0000256" key="4">
    <source>
        <dbReference type="HAMAP-Rule" id="MF_00360"/>
    </source>
</evidence>
<dbReference type="EMBL" id="FNQE01000027">
    <property type="protein sequence ID" value="SDZ24846.1"/>
    <property type="molecule type" value="Genomic_DNA"/>
</dbReference>
<keyword evidence="4" id="KW-0687">Ribonucleoprotein</keyword>
<dbReference type="InterPro" id="IPR000529">
    <property type="entry name" value="Ribosomal_bS6"/>
</dbReference>
<gene>
    <name evidence="4" type="primary">rpsF</name>
    <name evidence="5" type="ORF">SAMN05660462_02375</name>
</gene>
<keyword evidence="4" id="KW-0694">RNA-binding</keyword>
<dbReference type="NCBIfam" id="TIGR00166">
    <property type="entry name" value="S6"/>
    <property type="match status" value="1"/>
</dbReference>
<name>A0A1H3RGQ7_9FIRM</name>
<dbReference type="PANTHER" id="PTHR21011:SF1">
    <property type="entry name" value="SMALL RIBOSOMAL SUBUNIT PROTEIN BS6M"/>
    <property type="match status" value="1"/>
</dbReference>
<evidence type="ECO:0000313" key="6">
    <source>
        <dbReference type="Proteomes" id="UP000198625"/>
    </source>
</evidence>
<evidence type="ECO:0000256" key="3">
    <source>
        <dbReference type="ARBA" id="ARBA00035294"/>
    </source>
</evidence>
<dbReference type="Gene3D" id="3.30.70.60">
    <property type="match status" value="1"/>
</dbReference>
<keyword evidence="6" id="KW-1185">Reference proteome</keyword>
<dbReference type="Pfam" id="PF01250">
    <property type="entry name" value="Ribosomal_S6"/>
    <property type="match status" value="1"/>
</dbReference>
<dbReference type="RefSeq" id="WP_091731553.1">
    <property type="nucleotide sequence ID" value="NZ_FNQE01000027.1"/>
</dbReference>
<dbReference type="GO" id="GO:0005737">
    <property type="term" value="C:cytoplasm"/>
    <property type="evidence" value="ECO:0007669"/>
    <property type="project" value="UniProtKB-ARBA"/>
</dbReference>
<keyword evidence="4 5" id="KW-0689">Ribosomal protein</keyword>
<comment type="similarity">
    <text evidence="1 4">Belongs to the bacterial ribosomal protein bS6 family.</text>
</comment>
<evidence type="ECO:0000256" key="2">
    <source>
        <dbReference type="ARBA" id="ARBA00035104"/>
    </source>
</evidence>
<dbReference type="PANTHER" id="PTHR21011">
    <property type="entry name" value="MITOCHONDRIAL 28S RIBOSOMAL PROTEIN S6"/>
    <property type="match status" value="1"/>
</dbReference>
<sequence length="94" mass="10988">MRKYEAVLIFAPGMEEESRNNLVERFKGIIETNGSVDNIDVWGNRKLAYEINDYQEGYYVLLKFNAGSDVVDEMDRIAKITDNVIRHMIIRDEE</sequence>
<dbReference type="GO" id="GO:0003735">
    <property type="term" value="F:structural constituent of ribosome"/>
    <property type="evidence" value="ECO:0007669"/>
    <property type="project" value="InterPro"/>
</dbReference>